<proteinExistence type="predicted"/>
<evidence type="ECO:0000313" key="2">
    <source>
        <dbReference type="Proteomes" id="UP000702952"/>
    </source>
</evidence>
<dbReference type="EMBL" id="JAAMAY010000025">
    <property type="protein sequence ID" value="NTC29390.1"/>
    <property type="molecule type" value="Genomic_DNA"/>
</dbReference>
<name>A0AA44F640_AGRTU</name>
<accession>A0AA44F640</accession>
<dbReference type="RefSeq" id="WP_174018965.1">
    <property type="nucleotide sequence ID" value="NZ_JAAMAW010000029.1"/>
</dbReference>
<reference evidence="1" key="1">
    <citation type="journal article" date="2020" name="Science">
        <title>Unexpected conservation and global transmission of agrobacterial virulence plasmids.</title>
        <authorList>
            <person name="Weisberg A.J."/>
            <person name="Davis E.W. 2nd"/>
            <person name="Tabima J."/>
            <person name="Belcher M.S."/>
            <person name="Miller M."/>
            <person name="Kuo C.H."/>
            <person name="Loper J.E."/>
            <person name="Grunwald N.J."/>
            <person name="Putnam M.L."/>
            <person name="Chang J.H."/>
        </authorList>
    </citation>
    <scope>NUCLEOTIDE SEQUENCE</scope>
    <source>
        <strain evidence="1">17-1853-1a</strain>
    </source>
</reference>
<protein>
    <submittedName>
        <fullName evidence="1">Uncharacterized protein</fullName>
    </submittedName>
</protein>
<dbReference type="AlphaFoldDB" id="A0AA44F640"/>
<organism evidence="1 2">
    <name type="scientific">Agrobacterium tumefaciens</name>
    <dbReference type="NCBI Taxonomy" id="358"/>
    <lineage>
        <taxon>Bacteria</taxon>
        <taxon>Pseudomonadati</taxon>
        <taxon>Pseudomonadota</taxon>
        <taxon>Alphaproteobacteria</taxon>
        <taxon>Hyphomicrobiales</taxon>
        <taxon>Rhizobiaceae</taxon>
        <taxon>Rhizobium/Agrobacterium group</taxon>
        <taxon>Agrobacterium</taxon>
        <taxon>Agrobacterium tumefaciens complex</taxon>
    </lineage>
</organism>
<sequence>MSNATINDPMPQPSGIEEIHQQRRAALAEFVQARDLHHRQEQAKADSHARLVQFLTKNRKDFSPTAQEFIDAWAEEHAGIEAAVASSGAALRATQNAIYTGQNAAADIFNRYGSSIDAARKKASEPNQGHIFENSKLASLLGVLKTFNDKKRTRKAGK</sequence>
<evidence type="ECO:0000313" key="1">
    <source>
        <dbReference type="EMBL" id="NTC29390.1"/>
    </source>
</evidence>
<comment type="caution">
    <text evidence="1">The sequence shown here is derived from an EMBL/GenBank/DDBJ whole genome shotgun (WGS) entry which is preliminary data.</text>
</comment>
<dbReference type="Proteomes" id="UP000702952">
    <property type="component" value="Unassembled WGS sequence"/>
</dbReference>
<gene>
    <name evidence="1" type="ORF">G6M46_14720</name>
</gene>